<evidence type="ECO:0000256" key="1">
    <source>
        <dbReference type="ARBA" id="ARBA00022741"/>
    </source>
</evidence>
<keyword evidence="2" id="KW-0067">ATP-binding</keyword>
<dbReference type="GO" id="GO:0005524">
    <property type="term" value="F:ATP binding"/>
    <property type="evidence" value="ECO:0007669"/>
    <property type="project" value="UniProtKB-KW"/>
</dbReference>
<sequence>MNMLKYKDVKVSKYSLGMRQRLGIVQAFMEKQRLILLDEPTNGLDISGVKLFNNLVKSAVSQGSTVLIATHDIAGIDLPSFNTIYLENGKLKAGGSRAS</sequence>
<dbReference type="Pfam" id="PF00005">
    <property type="entry name" value="ABC_tran"/>
    <property type="match status" value="1"/>
</dbReference>
<protein>
    <submittedName>
        <fullName evidence="4">ABC transporter ATPase</fullName>
    </submittedName>
</protein>
<proteinExistence type="predicted"/>
<organism evidence="4 5">
    <name type="scientific">Lacticaseibacillus zeae DSM 20178 = KCTC 3804</name>
    <dbReference type="NCBI Taxonomy" id="1423816"/>
    <lineage>
        <taxon>Bacteria</taxon>
        <taxon>Bacillati</taxon>
        <taxon>Bacillota</taxon>
        <taxon>Bacilli</taxon>
        <taxon>Lactobacillales</taxon>
        <taxon>Lactobacillaceae</taxon>
        <taxon>Lacticaseibacillus</taxon>
    </lineage>
</organism>
<evidence type="ECO:0000256" key="2">
    <source>
        <dbReference type="ARBA" id="ARBA00022840"/>
    </source>
</evidence>
<dbReference type="EMBL" id="AZCT01000017">
    <property type="protein sequence ID" value="KRK11569.1"/>
    <property type="molecule type" value="Genomic_DNA"/>
</dbReference>
<gene>
    <name evidence="4" type="ORF">FD51_GL001144</name>
</gene>
<dbReference type="Proteomes" id="UP000051984">
    <property type="component" value="Unassembled WGS sequence"/>
</dbReference>
<dbReference type="PANTHER" id="PTHR43158">
    <property type="entry name" value="SKFA PEPTIDE EXPORT ATP-BINDING PROTEIN SKFE"/>
    <property type="match status" value="1"/>
</dbReference>
<name>A0A0R1EV80_LACZE</name>
<dbReference type="SUPFAM" id="SSF52540">
    <property type="entry name" value="P-loop containing nucleoside triphosphate hydrolases"/>
    <property type="match status" value="1"/>
</dbReference>
<dbReference type="InterPro" id="IPR003439">
    <property type="entry name" value="ABC_transporter-like_ATP-bd"/>
</dbReference>
<dbReference type="InterPro" id="IPR027417">
    <property type="entry name" value="P-loop_NTPase"/>
</dbReference>
<feature type="domain" description="ABC transporter" evidence="3">
    <location>
        <begin position="7"/>
        <end position="42"/>
    </location>
</feature>
<dbReference type="Gene3D" id="3.40.50.300">
    <property type="entry name" value="P-loop containing nucleotide triphosphate hydrolases"/>
    <property type="match status" value="1"/>
</dbReference>
<comment type="caution">
    <text evidence="4">The sequence shown here is derived from an EMBL/GenBank/DDBJ whole genome shotgun (WGS) entry which is preliminary data.</text>
</comment>
<evidence type="ECO:0000259" key="3">
    <source>
        <dbReference type="Pfam" id="PF00005"/>
    </source>
</evidence>
<reference evidence="4 5" key="1">
    <citation type="journal article" date="2015" name="Genome Announc.">
        <title>Expanding the biotechnology potential of lactobacilli through comparative genomics of 213 strains and associated genera.</title>
        <authorList>
            <person name="Sun Z."/>
            <person name="Harris H.M."/>
            <person name="McCann A."/>
            <person name="Guo C."/>
            <person name="Argimon S."/>
            <person name="Zhang W."/>
            <person name="Yang X."/>
            <person name="Jeffery I.B."/>
            <person name="Cooney J.C."/>
            <person name="Kagawa T.F."/>
            <person name="Liu W."/>
            <person name="Song Y."/>
            <person name="Salvetti E."/>
            <person name="Wrobel A."/>
            <person name="Rasinkangas P."/>
            <person name="Parkhill J."/>
            <person name="Rea M.C."/>
            <person name="O'Sullivan O."/>
            <person name="Ritari J."/>
            <person name="Douillard F.P."/>
            <person name="Paul Ross R."/>
            <person name="Yang R."/>
            <person name="Briner A.E."/>
            <person name="Felis G.E."/>
            <person name="de Vos W.M."/>
            <person name="Barrangou R."/>
            <person name="Klaenhammer T.R."/>
            <person name="Caufield P.W."/>
            <person name="Cui Y."/>
            <person name="Zhang H."/>
            <person name="O'Toole P.W."/>
        </authorList>
    </citation>
    <scope>NUCLEOTIDE SEQUENCE [LARGE SCALE GENOMIC DNA]</scope>
    <source>
        <strain evidence="4 5">DSM 20178</strain>
    </source>
</reference>
<dbReference type="PATRIC" id="fig|1423816.3.peg.1185"/>
<dbReference type="AlphaFoldDB" id="A0A0R1EV80"/>
<evidence type="ECO:0000313" key="5">
    <source>
        <dbReference type="Proteomes" id="UP000051984"/>
    </source>
</evidence>
<accession>A0A0R1EV80</accession>
<dbReference type="PANTHER" id="PTHR43158:SF7">
    <property type="entry name" value="ABC TRANSPORTER, ATP-BINDING PROTEIN"/>
    <property type="match status" value="1"/>
</dbReference>
<dbReference type="GO" id="GO:0016887">
    <property type="term" value="F:ATP hydrolysis activity"/>
    <property type="evidence" value="ECO:0007669"/>
    <property type="project" value="InterPro"/>
</dbReference>
<evidence type="ECO:0000313" key="4">
    <source>
        <dbReference type="EMBL" id="KRK11569.1"/>
    </source>
</evidence>
<keyword evidence="1" id="KW-0547">Nucleotide-binding</keyword>